<gene>
    <name evidence="1" type="ORF">H2198_004170</name>
</gene>
<sequence>MSQAPPLPTAGGKPKKPASQRIPIIAEPFVSERARKTLDIVEKFVEEECIPADPIYAQQLGHGDERWESHPFIIDELKKRARELGIWNMFLPKNHYSNLAEYDSSGGAGGFTNLEYGLMAELLGRSRTASEATNCAAPDTGNMEVIARYGTHEQKAKWLRPLLNGDIRSGFLMTEPDKASSDGRNISLSIKQEGDSLILNGSKWWSSGAGDDRCKIFIVMGKDANVREGEAGYGRQSMVLVPADTPGLVVHRMLSVYGYDDAPHGHGHITFANVRVPASNLLLGHGRGNEIMQGRLGPGRIHHAMRSIGAAEVAVEWLIARLNDERKIPFGKPLREHGVLLEWVARSRLEIDAARLIVLNASIKIDSSDAKGALVEIAEAKILVPQMALDVIDRAVQAHGAMGVCQDTPLASSWAHIRTLRIADGPDEVHLNQLGRRETRARAQECIGRIEEWKARTADLMKKYGIEEKQLGGSKVQGFAKAKL</sequence>
<dbReference type="Proteomes" id="UP001172386">
    <property type="component" value="Unassembled WGS sequence"/>
</dbReference>
<protein>
    <submittedName>
        <fullName evidence="1">Uncharacterized protein</fullName>
    </submittedName>
</protein>
<evidence type="ECO:0000313" key="2">
    <source>
        <dbReference type="Proteomes" id="UP001172386"/>
    </source>
</evidence>
<evidence type="ECO:0000313" key="1">
    <source>
        <dbReference type="EMBL" id="KAJ9657642.1"/>
    </source>
</evidence>
<keyword evidence="2" id="KW-1185">Reference proteome</keyword>
<name>A0ACC3A9K6_9EURO</name>
<accession>A0ACC3A9K6</accession>
<dbReference type="EMBL" id="JAPDRQ010000061">
    <property type="protein sequence ID" value="KAJ9657642.1"/>
    <property type="molecule type" value="Genomic_DNA"/>
</dbReference>
<organism evidence="1 2">
    <name type="scientific">Neophaeococcomyces mojaviensis</name>
    <dbReference type="NCBI Taxonomy" id="3383035"/>
    <lineage>
        <taxon>Eukaryota</taxon>
        <taxon>Fungi</taxon>
        <taxon>Dikarya</taxon>
        <taxon>Ascomycota</taxon>
        <taxon>Pezizomycotina</taxon>
        <taxon>Eurotiomycetes</taxon>
        <taxon>Chaetothyriomycetidae</taxon>
        <taxon>Chaetothyriales</taxon>
        <taxon>Chaetothyriales incertae sedis</taxon>
        <taxon>Neophaeococcomyces</taxon>
    </lineage>
</organism>
<reference evidence="1" key="1">
    <citation type="submission" date="2022-10" db="EMBL/GenBank/DDBJ databases">
        <title>Culturing micro-colonial fungi from biological soil crusts in the Mojave desert and describing Neophaeococcomyces mojavensis, and introducing the new genera and species Taxawa tesnikishii.</title>
        <authorList>
            <person name="Kurbessoian T."/>
            <person name="Stajich J.E."/>
        </authorList>
    </citation>
    <scope>NUCLEOTIDE SEQUENCE</scope>
    <source>
        <strain evidence="1">JES_112</strain>
    </source>
</reference>
<comment type="caution">
    <text evidence="1">The sequence shown here is derived from an EMBL/GenBank/DDBJ whole genome shotgun (WGS) entry which is preliminary data.</text>
</comment>
<proteinExistence type="predicted"/>